<gene>
    <name evidence="2" type="ORF">SAMN02982917_1943</name>
</gene>
<protein>
    <submittedName>
        <fullName evidence="2">Alpha-1,6-mannosyltransferase</fullName>
    </submittedName>
</protein>
<keyword evidence="1" id="KW-0812">Transmembrane</keyword>
<feature type="transmembrane region" description="Helical" evidence="1">
    <location>
        <begin position="459"/>
        <end position="481"/>
    </location>
</feature>
<dbReference type="GO" id="GO:0016757">
    <property type="term" value="F:glycosyltransferase activity"/>
    <property type="evidence" value="ECO:0007669"/>
    <property type="project" value="UniProtKB-KW"/>
</dbReference>
<keyword evidence="1" id="KW-0472">Membrane</keyword>
<proteinExistence type="predicted"/>
<accession>A0A1X7EPG5</accession>
<keyword evidence="1" id="KW-1133">Transmembrane helix</keyword>
<evidence type="ECO:0000313" key="2">
    <source>
        <dbReference type="EMBL" id="SMF37590.1"/>
    </source>
</evidence>
<feature type="transmembrane region" description="Helical" evidence="1">
    <location>
        <begin position="493"/>
        <end position="511"/>
    </location>
</feature>
<evidence type="ECO:0000313" key="3">
    <source>
        <dbReference type="Proteomes" id="UP000192936"/>
    </source>
</evidence>
<keyword evidence="2" id="KW-0808">Transferase</keyword>
<reference evidence="2 3" key="1">
    <citation type="submission" date="2017-04" db="EMBL/GenBank/DDBJ databases">
        <authorList>
            <person name="Afonso C.L."/>
            <person name="Miller P.J."/>
            <person name="Scott M.A."/>
            <person name="Spackman E."/>
            <person name="Goraichik I."/>
            <person name="Dimitrov K.M."/>
            <person name="Suarez D.L."/>
            <person name="Swayne D.E."/>
        </authorList>
    </citation>
    <scope>NUCLEOTIDE SEQUENCE [LARGE SCALE GENOMIC DNA]</scope>
    <source>
        <strain evidence="2 3">A2P</strain>
    </source>
</reference>
<feature type="transmembrane region" description="Helical" evidence="1">
    <location>
        <begin position="294"/>
        <end position="315"/>
    </location>
</feature>
<feature type="transmembrane region" description="Helical" evidence="1">
    <location>
        <begin position="250"/>
        <end position="269"/>
    </location>
</feature>
<feature type="transmembrane region" description="Helical" evidence="1">
    <location>
        <begin position="96"/>
        <end position="117"/>
    </location>
</feature>
<organism evidence="2 3">
    <name type="scientific">Azospirillum oryzae</name>
    <dbReference type="NCBI Taxonomy" id="286727"/>
    <lineage>
        <taxon>Bacteria</taxon>
        <taxon>Pseudomonadati</taxon>
        <taxon>Pseudomonadota</taxon>
        <taxon>Alphaproteobacteria</taxon>
        <taxon>Rhodospirillales</taxon>
        <taxon>Azospirillaceae</taxon>
        <taxon>Azospirillum</taxon>
    </lineage>
</organism>
<sequence>MRMPIQRQMPPADAQSAGGLGNGSIRILDRLGLTTTLCLLSFSVLSYFLAASNTHYGEVGLPNQAAFFDRLADSIADFPIPLAHALTAGTVFTHDGLYFLAYCLPLALPVALAAWLFRWLSDADGPVPKAVTDRLFRWPVVFTAVSLPAFPVMTQDIWFSALWGEQIVRGQNPYYVPFTPEQAAAFPFDEVPAMMTYGPLWAVVSAGVMALSGGNVWVTALLFKLLLAGAWIGGLAIIRQIGRTRDEATAAAGLVAFGWLPIGHIYSAGEAHNDMAMVVLMLLWLMRLSTGDRAGPLALAASAACKYTSAALVSVDLLYRLGKTRKQDLKGRLTAYLLRGIPAAAFFLAVLFLFFRSPAFFDAVRGMSGWQWLQPVDVVRVAERLLGIDMAPLRWLVRGAFAGFALWSLAALYRRPTVEKAWKAAAAVMAAVVFGLSTHLWPWFLLWPLALAALSPSWWFSRWIFGVAALAPFAVVPFWRYEDGFDPFYTKTLTALPLYAGATLFMVWMLGRRERAAVAAWMSSLPGRLRIARAHRS</sequence>
<feature type="transmembrane region" description="Helical" evidence="1">
    <location>
        <begin position="336"/>
        <end position="355"/>
    </location>
</feature>
<dbReference type="AlphaFoldDB" id="A0A1X7EPG5"/>
<feature type="transmembrane region" description="Helical" evidence="1">
    <location>
        <begin position="395"/>
        <end position="413"/>
    </location>
</feature>
<feature type="transmembrane region" description="Helical" evidence="1">
    <location>
        <begin position="216"/>
        <end position="238"/>
    </location>
</feature>
<feature type="transmembrane region" description="Helical" evidence="1">
    <location>
        <begin position="425"/>
        <end position="447"/>
    </location>
</feature>
<evidence type="ECO:0000256" key="1">
    <source>
        <dbReference type="SAM" id="Phobius"/>
    </source>
</evidence>
<name>A0A1X7EPG5_9PROT</name>
<dbReference type="Proteomes" id="UP000192936">
    <property type="component" value="Unassembled WGS sequence"/>
</dbReference>
<keyword evidence="2" id="KW-0328">Glycosyltransferase</keyword>
<dbReference type="EMBL" id="FXAK01000002">
    <property type="protein sequence ID" value="SMF37590.1"/>
    <property type="molecule type" value="Genomic_DNA"/>
</dbReference>
<dbReference type="Pfam" id="PF26314">
    <property type="entry name" value="MptA_B_family"/>
    <property type="match status" value="1"/>
</dbReference>